<gene>
    <name evidence="2" type="ORF">L288_07140</name>
</gene>
<comment type="caution">
    <text evidence="2">The sequence shown here is derived from an EMBL/GenBank/DDBJ whole genome shotgun (WGS) entry which is preliminary data.</text>
</comment>
<evidence type="ECO:0000313" key="3">
    <source>
        <dbReference type="Proteomes" id="UP000015525"/>
    </source>
</evidence>
<keyword evidence="3" id="KW-1185">Reference proteome</keyword>
<evidence type="ECO:0000313" key="2">
    <source>
        <dbReference type="EMBL" id="EQB08794.1"/>
    </source>
</evidence>
<dbReference type="EMBL" id="ATHO01000062">
    <property type="protein sequence ID" value="EQB08794.1"/>
    <property type="molecule type" value="Genomic_DNA"/>
</dbReference>
<dbReference type="RefSeq" id="WP_021237716.1">
    <property type="nucleotide sequence ID" value="NZ_ATHO01000062.1"/>
</dbReference>
<proteinExistence type="predicted"/>
<evidence type="ECO:0000256" key="1">
    <source>
        <dbReference type="SAM" id="SignalP"/>
    </source>
</evidence>
<feature type="signal peptide" evidence="1">
    <location>
        <begin position="1"/>
        <end position="20"/>
    </location>
</feature>
<accession>T0IGP2</accession>
<organism evidence="2 3">
    <name type="scientific">Sphingobium quisquiliarum P25</name>
    <dbReference type="NCBI Taxonomy" id="1329909"/>
    <lineage>
        <taxon>Bacteria</taxon>
        <taxon>Pseudomonadati</taxon>
        <taxon>Pseudomonadota</taxon>
        <taxon>Alphaproteobacteria</taxon>
        <taxon>Sphingomonadales</taxon>
        <taxon>Sphingomonadaceae</taxon>
        <taxon>Sphingobium</taxon>
    </lineage>
</organism>
<protein>
    <submittedName>
        <fullName evidence="2">Uncharacterized protein</fullName>
    </submittedName>
</protein>
<dbReference type="AlphaFoldDB" id="T0IGP2"/>
<dbReference type="PATRIC" id="fig|1329909.3.peg.1380"/>
<feature type="chain" id="PRO_5004564392" evidence="1">
    <location>
        <begin position="21"/>
        <end position="79"/>
    </location>
</feature>
<name>T0IGP2_9SPHN</name>
<sequence length="79" mass="8445">MRYSALALAAAALSPLPASQLPHEQGPSPYFCGNAPPGWVPPWQRRPEDPSDRHAACHLILCGRKKAQAEPGEDSDGPC</sequence>
<reference evidence="2 3" key="1">
    <citation type="journal article" date="2013" name="Genome Announc.">
        <title>Draft Genome Sequence of Sphingobium quisquiliarum Strain P25T, a Novel Hexachlorocyclohexane (HCH)-Degrading Bacterium Isolated from an HCH Dumpsite.</title>
        <authorList>
            <person name="Kumar Singh A."/>
            <person name="Sangwan N."/>
            <person name="Sharma A."/>
            <person name="Gupta V."/>
            <person name="Khurana J.P."/>
            <person name="Lal R."/>
        </authorList>
    </citation>
    <scope>NUCLEOTIDE SEQUENCE [LARGE SCALE GENOMIC DNA]</scope>
    <source>
        <strain evidence="2 3">P25</strain>
    </source>
</reference>
<keyword evidence="1" id="KW-0732">Signal</keyword>
<dbReference type="Proteomes" id="UP000015525">
    <property type="component" value="Unassembled WGS sequence"/>
</dbReference>